<gene>
    <name evidence="2" type="ORF">ISF_01125</name>
</gene>
<feature type="region of interest" description="Disordered" evidence="1">
    <location>
        <begin position="1"/>
        <end position="139"/>
    </location>
</feature>
<evidence type="ECO:0000313" key="3">
    <source>
        <dbReference type="Proteomes" id="UP000076744"/>
    </source>
</evidence>
<protein>
    <submittedName>
        <fullName evidence="2">Uncharacterized protein</fullName>
    </submittedName>
</protein>
<evidence type="ECO:0000313" key="2">
    <source>
        <dbReference type="EMBL" id="OAA74224.1"/>
    </source>
</evidence>
<accession>A0A162LQR5</accession>
<proteinExistence type="predicted"/>
<feature type="region of interest" description="Disordered" evidence="1">
    <location>
        <begin position="161"/>
        <end position="202"/>
    </location>
</feature>
<evidence type="ECO:0000256" key="1">
    <source>
        <dbReference type="SAM" id="MobiDB-lite"/>
    </source>
</evidence>
<name>A0A162LQR5_CORFA</name>
<feature type="compositionally biased region" description="Low complexity" evidence="1">
    <location>
        <begin position="104"/>
        <end position="134"/>
    </location>
</feature>
<feature type="compositionally biased region" description="Low complexity" evidence="1">
    <location>
        <begin position="170"/>
        <end position="184"/>
    </location>
</feature>
<dbReference type="RefSeq" id="XP_018709182.1">
    <property type="nucleotide sequence ID" value="XM_018844732.1"/>
</dbReference>
<dbReference type="AlphaFoldDB" id="A0A162LQR5"/>
<reference evidence="2 3" key="1">
    <citation type="journal article" date="2016" name="Genome Biol. Evol.">
        <title>Divergent and convergent evolution of fungal pathogenicity.</title>
        <authorList>
            <person name="Shang Y."/>
            <person name="Xiao G."/>
            <person name="Zheng P."/>
            <person name="Cen K."/>
            <person name="Zhan S."/>
            <person name="Wang C."/>
        </authorList>
    </citation>
    <scope>NUCLEOTIDE SEQUENCE [LARGE SCALE GENOMIC DNA]</scope>
    <source>
        <strain evidence="2 3">ARSEF 2679</strain>
    </source>
</reference>
<sequence>MPQQVPPPHLRPTARPVSHVPLPRYAQPATPAPSGTPVPSGTPALSGTLAPLQGSGTSSPRPIVKLLGTPGYYTRKSRPPAPSPVPSELRLRSQVKLEPAETLVPAQAPAQAQAKAQPAAPVQAPAEAQPEAPAHSPTKPGIVVKLMSLNSTIMAAQREWEQGNRNGTPSSGSSSDSGASTASDIPNIRPARDDTGNVSMGLGWDMNTTMATVLNPGRKRKWQSIGAGLEL</sequence>
<dbReference type="EMBL" id="AZHB01000001">
    <property type="protein sequence ID" value="OAA74224.1"/>
    <property type="molecule type" value="Genomic_DNA"/>
</dbReference>
<dbReference type="GeneID" id="30017417"/>
<organism evidence="2 3">
    <name type="scientific">Cordyceps fumosorosea (strain ARSEF 2679)</name>
    <name type="common">Isaria fumosorosea</name>
    <dbReference type="NCBI Taxonomy" id="1081104"/>
    <lineage>
        <taxon>Eukaryota</taxon>
        <taxon>Fungi</taxon>
        <taxon>Dikarya</taxon>
        <taxon>Ascomycota</taxon>
        <taxon>Pezizomycotina</taxon>
        <taxon>Sordariomycetes</taxon>
        <taxon>Hypocreomycetidae</taxon>
        <taxon>Hypocreales</taxon>
        <taxon>Cordycipitaceae</taxon>
        <taxon>Cordyceps</taxon>
    </lineage>
</organism>
<keyword evidence="3" id="KW-1185">Reference proteome</keyword>
<feature type="compositionally biased region" description="Pro residues" evidence="1">
    <location>
        <begin position="1"/>
        <end position="10"/>
    </location>
</feature>
<dbReference type="OrthoDB" id="3545073at2759"/>
<dbReference type="Proteomes" id="UP000076744">
    <property type="component" value="Unassembled WGS sequence"/>
</dbReference>
<comment type="caution">
    <text evidence="2">The sequence shown here is derived from an EMBL/GenBank/DDBJ whole genome shotgun (WGS) entry which is preliminary data.</text>
</comment>